<dbReference type="EMBL" id="JAUSWG010000003">
    <property type="protein sequence ID" value="MDQ0555865.1"/>
    <property type="molecule type" value="Genomic_DNA"/>
</dbReference>
<organism evidence="2 3">
    <name type="scientific">Paraclostridium ghonii</name>
    <dbReference type="NCBI Taxonomy" id="29358"/>
    <lineage>
        <taxon>Bacteria</taxon>
        <taxon>Bacillati</taxon>
        <taxon>Bacillota</taxon>
        <taxon>Clostridia</taxon>
        <taxon>Peptostreptococcales</taxon>
        <taxon>Peptostreptococcaceae</taxon>
        <taxon>Paraclostridium</taxon>
    </lineage>
</organism>
<dbReference type="PANTHER" id="PTHR38030:SF2">
    <property type="entry name" value="PROTOPORPHYRINOGEN IX DEHYDROGENASE [QUINONE]"/>
    <property type="match status" value="1"/>
</dbReference>
<accession>A0ABU0MY91</accession>
<comment type="caution">
    <text evidence="2">The sequence shown here is derived from an EMBL/GenBank/DDBJ whole genome shotgun (WGS) entry which is preliminary data.</text>
</comment>
<dbReference type="RefSeq" id="WP_307503933.1">
    <property type="nucleotide sequence ID" value="NZ_BAAACE010000001.1"/>
</dbReference>
<evidence type="ECO:0000313" key="2">
    <source>
        <dbReference type="EMBL" id="MDQ0555865.1"/>
    </source>
</evidence>
<dbReference type="InterPro" id="IPR052200">
    <property type="entry name" value="Protoporphyrinogen_IX_DH"/>
</dbReference>
<dbReference type="InterPro" id="IPR026816">
    <property type="entry name" value="Flavodoxin_dom"/>
</dbReference>
<dbReference type="InterPro" id="IPR001226">
    <property type="entry name" value="Flavodoxin_CS"/>
</dbReference>
<dbReference type="SUPFAM" id="SSF52218">
    <property type="entry name" value="Flavoproteins"/>
    <property type="match status" value="1"/>
</dbReference>
<dbReference type="Proteomes" id="UP001232584">
    <property type="component" value="Unassembled WGS sequence"/>
</dbReference>
<keyword evidence="3" id="KW-1185">Reference proteome</keyword>
<evidence type="ECO:0000259" key="1">
    <source>
        <dbReference type="Pfam" id="PF12724"/>
    </source>
</evidence>
<proteinExistence type="predicted"/>
<sequence length="179" mass="20604">MKNTVVVYESRYGSTKRYATWIAEELGCALLEAKNTTVDTLDAFGTIIYGGWLHACNIKGFKLISQNIDKLTNKKIIVFSVGCASGKSDELKSIEDINFKNLDNIKHFYLRGAFNYQNLNMVDKILMDMMKMKLKRIKEEERDDDAKGLLDAYINPIDFTDKDNIKPLISYSRRIQVRQ</sequence>
<protein>
    <submittedName>
        <fullName evidence="2">Menaquinone-dependent protoporphyrinogen IX oxidase</fullName>
    </submittedName>
</protein>
<dbReference type="Pfam" id="PF12724">
    <property type="entry name" value="Flavodoxin_5"/>
    <property type="match status" value="1"/>
</dbReference>
<dbReference type="Gene3D" id="3.40.50.360">
    <property type="match status" value="1"/>
</dbReference>
<reference evidence="2 3" key="1">
    <citation type="submission" date="2023-07" db="EMBL/GenBank/DDBJ databases">
        <title>Genomic Encyclopedia of Type Strains, Phase IV (KMG-IV): sequencing the most valuable type-strain genomes for metagenomic binning, comparative biology and taxonomic classification.</title>
        <authorList>
            <person name="Goeker M."/>
        </authorList>
    </citation>
    <scope>NUCLEOTIDE SEQUENCE [LARGE SCALE GENOMIC DNA]</scope>
    <source>
        <strain evidence="2 3">DSM 15049</strain>
    </source>
</reference>
<dbReference type="PANTHER" id="PTHR38030">
    <property type="entry name" value="PROTOPORPHYRINOGEN IX DEHYDROGENASE [MENAQUINONE]"/>
    <property type="match status" value="1"/>
</dbReference>
<feature type="domain" description="Flavodoxin" evidence="1">
    <location>
        <begin position="5"/>
        <end position="134"/>
    </location>
</feature>
<name>A0ABU0MY91_9FIRM</name>
<gene>
    <name evidence="2" type="ORF">QOZ92_000978</name>
</gene>
<dbReference type="InterPro" id="IPR029039">
    <property type="entry name" value="Flavoprotein-like_sf"/>
</dbReference>
<evidence type="ECO:0000313" key="3">
    <source>
        <dbReference type="Proteomes" id="UP001232584"/>
    </source>
</evidence>
<dbReference type="PROSITE" id="PS00201">
    <property type="entry name" value="FLAVODOXIN"/>
    <property type="match status" value="1"/>
</dbReference>